<dbReference type="InterPro" id="IPR013342">
    <property type="entry name" value="Mandelate_racemase_C"/>
</dbReference>
<dbReference type="NCBIfam" id="TIGR01928">
    <property type="entry name" value="menC_lowGC_arch"/>
    <property type="match status" value="1"/>
</dbReference>
<dbReference type="SUPFAM" id="SSF54826">
    <property type="entry name" value="Enolase N-terminal domain-like"/>
    <property type="match status" value="1"/>
</dbReference>
<protein>
    <recommendedName>
        <fullName evidence="6 7">o-succinylbenzoate synthase</fullName>
        <shortName evidence="7">OSB synthase</shortName>
        <shortName evidence="7">OSBS</shortName>
        <ecNumber evidence="6 7">4.2.1.113</ecNumber>
    </recommendedName>
    <alternativeName>
        <fullName evidence="7">4-(2'-carboxyphenyl)-4-oxybutyric acid synthase</fullName>
    </alternativeName>
    <alternativeName>
        <fullName evidence="7">o-succinylbenzoic acid synthase</fullName>
    </alternativeName>
</protein>
<comment type="function">
    <text evidence="7">Converts 2-succinyl-6-hydroxy-2,4-cyclohexadiene-1-carboxylate (SHCHC) to 2-succinylbenzoate (OSB).</text>
</comment>
<keyword evidence="10" id="KW-1185">Reference proteome</keyword>
<reference evidence="9 10" key="1">
    <citation type="submission" date="2020-11" db="EMBL/GenBank/DDBJ databases">
        <title>Taxonomic evaluation of the Bacillus sporothermodurans group of bacteria based on whole genome sequences.</title>
        <authorList>
            <person name="Fiedler G."/>
            <person name="Herbstmann A.-D."/>
            <person name="Doll E."/>
            <person name="Wenning M."/>
            <person name="Brinks E."/>
            <person name="Kabisch J."/>
            <person name="Breitenwieser F."/>
            <person name="Lappann M."/>
            <person name="Boehnlein C."/>
            <person name="Franz C."/>
        </authorList>
    </citation>
    <scope>NUCLEOTIDE SEQUENCE [LARGE SCALE GENOMIC DNA]</scope>
    <source>
        <strain evidence="9 10">JCM 19841</strain>
    </source>
</reference>
<dbReference type="PANTHER" id="PTHR48073:SF5">
    <property type="entry name" value="O-SUCCINYLBENZOATE SYNTHASE"/>
    <property type="match status" value="1"/>
</dbReference>
<dbReference type="EMBL" id="CP065425">
    <property type="protein sequence ID" value="QQZ10538.1"/>
    <property type="molecule type" value="Genomic_DNA"/>
</dbReference>
<dbReference type="SMART" id="SM00922">
    <property type="entry name" value="MR_MLE"/>
    <property type="match status" value="1"/>
</dbReference>
<evidence type="ECO:0000256" key="4">
    <source>
        <dbReference type="ARBA" id="ARBA00022842"/>
    </source>
</evidence>
<evidence type="ECO:0000256" key="1">
    <source>
        <dbReference type="ARBA" id="ARBA00001968"/>
    </source>
</evidence>
<comment type="pathway">
    <text evidence="7">Quinol/quinone metabolism; menaquinone biosynthesis.</text>
</comment>
<evidence type="ECO:0000313" key="10">
    <source>
        <dbReference type="Proteomes" id="UP000595691"/>
    </source>
</evidence>
<keyword evidence="3 7" id="KW-0479">Metal-binding</keyword>
<evidence type="ECO:0000256" key="6">
    <source>
        <dbReference type="ARBA" id="ARBA00029491"/>
    </source>
</evidence>
<organism evidence="9 10">
    <name type="scientific">Heyndrickxia vini</name>
    <dbReference type="NCBI Taxonomy" id="1476025"/>
    <lineage>
        <taxon>Bacteria</taxon>
        <taxon>Bacillati</taxon>
        <taxon>Bacillota</taxon>
        <taxon>Bacilli</taxon>
        <taxon>Bacillales</taxon>
        <taxon>Bacillaceae</taxon>
        <taxon>Heyndrickxia</taxon>
    </lineage>
</organism>
<dbReference type="RefSeq" id="WP_202779550.1">
    <property type="nucleotide sequence ID" value="NZ_CP065425.1"/>
</dbReference>
<sequence length="371" mass="41972">MRIHEVNIFIIKMPLKTPFSTALETVIEREGMILEVIDEQGAKGYGEVVAFSTPWYTEETVKTCYHMLKDLLIPLVLDKHINHPNDLYMAFNHIRGNHMAKAGLETAIWDVYSKLKSKPLWTMINGVREEVPAGVVVGTENIKNAIEQISSYMENGYERVKVKIKPGKDYQFIKEIRSFCPNLALMADANSSYTLNDIELLKSLDDFNLLMIEQPLAVDDIVEHSILQKELKTPICLDESIITYHDAKSAIQLNSCGVINIKIGRVGGLRNAIAIHDLCRKNDIQVWCGGMIEFGVSRAHNLALSTKEGFTIPGDLSASNRFWEEDIISPQVEVFDGKIKVPNQPGIGFDINFNRLHQVTTYRENINCKHK</sequence>
<dbReference type="InterPro" id="IPR047585">
    <property type="entry name" value="MenC"/>
</dbReference>
<feature type="active site" description="Proton acceptor" evidence="7">
    <location>
        <position position="262"/>
    </location>
</feature>
<dbReference type="InterPro" id="IPR010197">
    <property type="entry name" value="OSBS/NAAAR"/>
</dbReference>
<comment type="pathway">
    <text evidence="7">Quinol/quinone metabolism; 1,4-dihydroxy-2-naphthoate biosynthesis; 1,4-dihydroxy-2-naphthoate from chorismate: step 4/7.</text>
</comment>
<evidence type="ECO:0000313" key="9">
    <source>
        <dbReference type="EMBL" id="QQZ10538.1"/>
    </source>
</evidence>
<comment type="cofactor">
    <cofactor evidence="1 7">
        <name>a divalent metal cation</name>
        <dbReference type="ChEBI" id="CHEBI:60240"/>
    </cofactor>
</comment>
<evidence type="ECO:0000256" key="5">
    <source>
        <dbReference type="ARBA" id="ARBA00023239"/>
    </source>
</evidence>
<feature type="binding site" evidence="7">
    <location>
        <position position="188"/>
    </location>
    <ligand>
        <name>Mg(2+)</name>
        <dbReference type="ChEBI" id="CHEBI:18420"/>
    </ligand>
</feature>
<dbReference type="SUPFAM" id="SSF51604">
    <property type="entry name" value="Enolase C-terminal domain-like"/>
    <property type="match status" value="1"/>
</dbReference>
<comment type="catalytic activity">
    <reaction evidence="7">
        <text>(1R,6R)-6-hydroxy-2-succinyl-cyclohexa-2,4-diene-1-carboxylate = 2-succinylbenzoate + H2O</text>
        <dbReference type="Rhea" id="RHEA:10196"/>
        <dbReference type="ChEBI" id="CHEBI:15377"/>
        <dbReference type="ChEBI" id="CHEBI:18325"/>
        <dbReference type="ChEBI" id="CHEBI:58689"/>
        <dbReference type="EC" id="4.2.1.113"/>
    </reaction>
</comment>
<dbReference type="PANTHER" id="PTHR48073">
    <property type="entry name" value="O-SUCCINYLBENZOATE SYNTHASE-RELATED"/>
    <property type="match status" value="1"/>
</dbReference>
<dbReference type="Gene3D" id="3.30.390.10">
    <property type="entry name" value="Enolase-like, N-terminal domain"/>
    <property type="match status" value="1"/>
</dbReference>
<evidence type="ECO:0000256" key="7">
    <source>
        <dbReference type="HAMAP-Rule" id="MF_01933"/>
    </source>
</evidence>
<proteinExistence type="inferred from homology"/>
<feature type="binding site" evidence="7">
    <location>
        <position position="213"/>
    </location>
    <ligand>
        <name>Mg(2+)</name>
        <dbReference type="ChEBI" id="CHEBI:18420"/>
    </ligand>
</feature>
<dbReference type="HAMAP" id="MF_01933">
    <property type="entry name" value="MenC_2"/>
    <property type="match status" value="1"/>
</dbReference>
<dbReference type="InterPro" id="IPR029017">
    <property type="entry name" value="Enolase-like_N"/>
</dbReference>
<feature type="active site" description="Proton donor" evidence="7">
    <location>
        <position position="163"/>
    </location>
</feature>
<dbReference type="InterPro" id="IPR029065">
    <property type="entry name" value="Enolase_C-like"/>
</dbReference>
<keyword evidence="4 7" id="KW-0460">Magnesium</keyword>
<dbReference type="SFLD" id="SFLDG00180">
    <property type="entry name" value="muconate_cycloisomerase"/>
    <property type="match status" value="1"/>
</dbReference>
<evidence type="ECO:0000256" key="3">
    <source>
        <dbReference type="ARBA" id="ARBA00022723"/>
    </source>
</evidence>
<evidence type="ECO:0000259" key="8">
    <source>
        <dbReference type="SMART" id="SM00922"/>
    </source>
</evidence>
<feature type="domain" description="Mandelate racemase/muconate lactonizing enzyme C-terminal" evidence="8">
    <location>
        <begin position="142"/>
        <end position="234"/>
    </location>
</feature>
<dbReference type="Gene3D" id="3.20.20.120">
    <property type="entry name" value="Enolase-like C-terminal domain"/>
    <property type="match status" value="1"/>
</dbReference>
<dbReference type="SFLD" id="SFLDF00009">
    <property type="entry name" value="o-succinylbenzoate_synthase"/>
    <property type="match status" value="1"/>
</dbReference>
<keyword evidence="2 7" id="KW-0474">Menaquinone biosynthesis</keyword>
<dbReference type="Pfam" id="PF13378">
    <property type="entry name" value="MR_MLE_C"/>
    <property type="match status" value="1"/>
</dbReference>
<keyword evidence="5 7" id="KW-0456">Lyase</keyword>
<dbReference type="Pfam" id="PF02746">
    <property type="entry name" value="MR_MLE_N"/>
    <property type="match status" value="1"/>
</dbReference>
<dbReference type="GO" id="GO:0043748">
    <property type="term" value="F:O-succinylbenzoate synthase activity"/>
    <property type="evidence" value="ECO:0007669"/>
    <property type="project" value="UniProtKB-EC"/>
</dbReference>
<name>A0ABX7E490_9BACI</name>
<feature type="binding site" evidence="7">
    <location>
        <position position="238"/>
    </location>
    <ligand>
        <name>Mg(2+)</name>
        <dbReference type="ChEBI" id="CHEBI:18420"/>
    </ligand>
</feature>
<gene>
    <name evidence="7 9" type="primary">menC</name>
    <name evidence="9" type="ORF">I5776_06445</name>
</gene>
<dbReference type="InterPro" id="IPR036849">
    <property type="entry name" value="Enolase-like_C_sf"/>
</dbReference>
<dbReference type="SFLD" id="SFLDS00001">
    <property type="entry name" value="Enolase"/>
    <property type="match status" value="1"/>
</dbReference>
<evidence type="ECO:0000256" key="2">
    <source>
        <dbReference type="ARBA" id="ARBA00022428"/>
    </source>
</evidence>
<dbReference type="EC" id="4.2.1.113" evidence="6 7"/>
<dbReference type="InterPro" id="IPR013341">
    <property type="entry name" value="Mandelate_racemase_N_dom"/>
</dbReference>
<dbReference type="CDD" id="cd03317">
    <property type="entry name" value="NAAAR"/>
    <property type="match status" value="1"/>
</dbReference>
<comment type="similarity">
    <text evidence="7">Belongs to the mandelate racemase/muconate lactonizing enzyme family. MenC type 2 subfamily.</text>
</comment>
<dbReference type="Proteomes" id="UP000595691">
    <property type="component" value="Chromosome"/>
</dbReference>
<accession>A0ABX7E490</accession>